<dbReference type="SUPFAM" id="SSF103481">
    <property type="entry name" value="Multidrug resistance efflux transporter EmrE"/>
    <property type="match status" value="2"/>
</dbReference>
<feature type="transmembrane region" description="Helical" evidence="6">
    <location>
        <begin position="304"/>
        <end position="323"/>
    </location>
</feature>
<feature type="transmembrane region" description="Helical" evidence="6">
    <location>
        <begin position="34"/>
        <end position="56"/>
    </location>
</feature>
<feature type="transmembrane region" description="Helical" evidence="6">
    <location>
        <begin position="278"/>
        <end position="298"/>
    </location>
</feature>
<feature type="domain" description="EamA" evidence="7">
    <location>
        <begin position="183"/>
        <end position="321"/>
    </location>
</feature>
<name>A0A6I9QNY0_ELAGV</name>
<dbReference type="InterPro" id="IPR000620">
    <property type="entry name" value="EamA_dom"/>
</dbReference>
<feature type="transmembrane region" description="Helical" evidence="6">
    <location>
        <begin position="129"/>
        <end position="149"/>
    </location>
</feature>
<keyword evidence="4 6" id="KW-1133">Transmembrane helix</keyword>
<evidence type="ECO:0000313" key="9">
    <source>
        <dbReference type="RefSeq" id="XP_010912430.1"/>
    </source>
</evidence>
<sequence length="354" mass="39045">MDRKKPYMVLIFIQLIYTGMYVISKAAFDNGLNSYVFVFYRQVAASMLLVPLAIIFERKSAPPLSFLVLLKIFMHALVGITLSLNIYNIGLIYTSATVASATTNSVPVITFFLAVLLRMERVNLKSLTGVAKASGVALCLAGVMTIAFYTGPHLNPLTHYHPFGHKTSSTSIGHAHSKQNWIKGSFIMVASNILWSLWLVLQGIVLKEYPSKLLLTTLQCSFSSVQSFIVAMVFERDTSRWKLRLDTGLLAVLYCGFIVTGVSFYLQTWCIEKEGPVFLAMSTPLALIFTIICSSCFLGELIHLGSVLGGVLMVAGLYSVLWGKSKENVVCEPVNEDGKDSVEERGATSPFHRV</sequence>
<feature type="transmembrane region" description="Helical" evidence="6">
    <location>
        <begin position="181"/>
        <end position="201"/>
    </location>
</feature>
<feature type="transmembrane region" description="Helical" evidence="6">
    <location>
        <begin position="68"/>
        <end position="87"/>
    </location>
</feature>
<dbReference type="InterPro" id="IPR037185">
    <property type="entry name" value="EmrE-like"/>
</dbReference>
<evidence type="ECO:0000256" key="6">
    <source>
        <dbReference type="RuleBase" id="RU363077"/>
    </source>
</evidence>
<dbReference type="GeneID" id="105038347"/>
<evidence type="ECO:0000256" key="4">
    <source>
        <dbReference type="ARBA" id="ARBA00022989"/>
    </source>
</evidence>
<feature type="transmembrane region" description="Helical" evidence="6">
    <location>
        <begin position="93"/>
        <end position="117"/>
    </location>
</feature>
<reference evidence="9" key="1">
    <citation type="submission" date="2025-08" db="UniProtKB">
        <authorList>
            <consortium name="RefSeq"/>
        </authorList>
    </citation>
    <scope>IDENTIFICATION</scope>
</reference>
<evidence type="ECO:0000313" key="8">
    <source>
        <dbReference type="Proteomes" id="UP000504607"/>
    </source>
</evidence>
<feature type="transmembrane region" description="Helical" evidence="6">
    <location>
        <begin position="213"/>
        <end position="234"/>
    </location>
</feature>
<dbReference type="Proteomes" id="UP000504607">
    <property type="component" value="Chromosome 2"/>
</dbReference>
<organism evidence="8 9">
    <name type="scientific">Elaeis guineensis var. tenera</name>
    <name type="common">Oil palm</name>
    <dbReference type="NCBI Taxonomy" id="51953"/>
    <lineage>
        <taxon>Eukaryota</taxon>
        <taxon>Viridiplantae</taxon>
        <taxon>Streptophyta</taxon>
        <taxon>Embryophyta</taxon>
        <taxon>Tracheophyta</taxon>
        <taxon>Spermatophyta</taxon>
        <taxon>Magnoliopsida</taxon>
        <taxon>Liliopsida</taxon>
        <taxon>Arecaceae</taxon>
        <taxon>Arecoideae</taxon>
        <taxon>Cocoseae</taxon>
        <taxon>Elaeidinae</taxon>
        <taxon>Elaeis</taxon>
    </lineage>
</organism>
<feature type="transmembrane region" description="Helical" evidence="6">
    <location>
        <begin position="249"/>
        <end position="266"/>
    </location>
</feature>
<dbReference type="InParanoid" id="A0A6I9QNY0"/>
<gene>
    <name evidence="9" type="primary">LOC105038347</name>
</gene>
<dbReference type="GO" id="GO:0016020">
    <property type="term" value="C:membrane"/>
    <property type="evidence" value="ECO:0007669"/>
    <property type="project" value="UniProtKB-SubCell"/>
</dbReference>
<dbReference type="GO" id="GO:0022857">
    <property type="term" value="F:transmembrane transporter activity"/>
    <property type="evidence" value="ECO:0007669"/>
    <property type="project" value="InterPro"/>
</dbReference>
<dbReference type="FunCoup" id="A0A6I9QNY0">
    <property type="interactions" value="23"/>
</dbReference>
<keyword evidence="5 6" id="KW-0472">Membrane</keyword>
<comment type="subcellular location">
    <subcellularLocation>
        <location evidence="1 6">Membrane</location>
        <topology evidence="1 6">Multi-pass membrane protein</topology>
    </subcellularLocation>
</comment>
<dbReference type="OrthoDB" id="1718296at2759"/>
<proteinExistence type="inferred from homology"/>
<evidence type="ECO:0000259" key="7">
    <source>
        <dbReference type="Pfam" id="PF00892"/>
    </source>
</evidence>
<dbReference type="PANTHER" id="PTHR31218">
    <property type="entry name" value="WAT1-RELATED PROTEIN"/>
    <property type="match status" value="1"/>
</dbReference>
<feature type="transmembrane region" description="Helical" evidence="6">
    <location>
        <begin position="7"/>
        <end position="28"/>
    </location>
</feature>
<keyword evidence="8" id="KW-1185">Reference proteome</keyword>
<dbReference type="RefSeq" id="XP_010912430.1">
    <property type="nucleotide sequence ID" value="XM_010914128.3"/>
</dbReference>
<protein>
    <recommendedName>
        <fullName evidence="6">WAT1-related protein</fullName>
    </recommendedName>
</protein>
<dbReference type="InterPro" id="IPR030184">
    <property type="entry name" value="WAT1-related"/>
</dbReference>
<comment type="similarity">
    <text evidence="2 6">Belongs to the drug/metabolite transporter (DMT) superfamily. Plant drug/metabolite exporter (P-DME) (TC 2.A.7.4) family.</text>
</comment>
<feature type="domain" description="EamA" evidence="7">
    <location>
        <begin position="8"/>
        <end position="131"/>
    </location>
</feature>
<evidence type="ECO:0000256" key="5">
    <source>
        <dbReference type="ARBA" id="ARBA00023136"/>
    </source>
</evidence>
<evidence type="ECO:0000256" key="2">
    <source>
        <dbReference type="ARBA" id="ARBA00007635"/>
    </source>
</evidence>
<accession>A0A6I9QNY0</accession>
<evidence type="ECO:0000256" key="1">
    <source>
        <dbReference type="ARBA" id="ARBA00004141"/>
    </source>
</evidence>
<dbReference type="AlphaFoldDB" id="A0A6I9QNY0"/>
<keyword evidence="3 6" id="KW-0812">Transmembrane</keyword>
<evidence type="ECO:0000256" key="3">
    <source>
        <dbReference type="ARBA" id="ARBA00022692"/>
    </source>
</evidence>
<dbReference type="Pfam" id="PF00892">
    <property type="entry name" value="EamA"/>
    <property type="match status" value="2"/>
</dbReference>
<dbReference type="KEGG" id="egu:105038347"/>